<accession>A0A1H2EH49</accession>
<keyword evidence="4" id="KW-0378">Hydrolase</keyword>
<evidence type="ECO:0000256" key="6">
    <source>
        <dbReference type="ARBA" id="ARBA00023049"/>
    </source>
</evidence>
<dbReference type="InterPro" id="IPR051156">
    <property type="entry name" value="Mito/Outer_Membr_Metalloprot"/>
</dbReference>
<evidence type="ECO:0000256" key="3">
    <source>
        <dbReference type="ARBA" id="ARBA00022723"/>
    </source>
</evidence>
<dbReference type="PANTHER" id="PTHR22726">
    <property type="entry name" value="METALLOENDOPEPTIDASE OMA1"/>
    <property type="match status" value="1"/>
</dbReference>
<name>A0A1H2EH49_9PROT</name>
<dbReference type="GO" id="GO:0046872">
    <property type="term" value="F:metal ion binding"/>
    <property type="evidence" value="ECO:0007669"/>
    <property type="project" value="UniProtKB-KW"/>
</dbReference>
<dbReference type="CDD" id="cd07333">
    <property type="entry name" value="M48C_bepA_like"/>
    <property type="match status" value="1"/>
</dbReference>
<feature type="chain" id="PRO_5016265617" evidence="7">
    <location>
        <begin position="21"/>
        <end position="504"/>
    </location>
</feature>
<dbReference type="InterPro" id="IPR001915">
    <property type="entry name" value="Peptidase_M48"/>
</dbReference>
<reference evidence="10" key="1">
    <citation type="submission" date="2016-10" db="EMBL/GenBank/DDBJ databases">
        <authorList>
            <person name="Varghese N."/>
            <person name="Submissions S."/>
        </authorList>
    </citation>
    <scope>NUCLEOTIDE SEQUENCE [LARGE SCALE GENOMIC DNA]</scope>
    <source>
        <strain evidence="10">Nm10</strain>
    </source>
</reference>
<dbReference type="RefSeq" id="WP_062557630.1">
    <property type="nucleotide sequence ID" value="NZ_CP013341.1"/>
</dbReference>
<organism evidence="9 10">
    <name type="scientific">Nitrosomonas ureae</name>
    <dbReference type="NCBI Taxonomy" id="44577"/>
    <lineage>
        <taxon>Bacteria</taxon>
        <taxon>Pseudomonadati</taxon>
        <taxon>Pseudomonadota</taxon>
        <taxon>Betaproteobacteria</taxon>
        <taxon>Nitrosomonadales</taxon>
        <taxon>Nitrosomonadaceae</taxon>
        <taxon>Nitrosomonas</taxon>
    </lineage>
</organism>
<dbReference type="Gene3D" id="1.25.40.10">
    <property type="entry name" value="Tetratricopeptide repeat domain"/>
    <property type="match status" value="1"/>
</dbReference>
<evidence type="ECO:0000313" key="9">
    <source>
        <dbReference type="EMBL" id="SDT94339.1"/>
    </source>
</evidence>
<dbReference type="EMBL" id="FNLN01000012">
    <property type="protein sequence ID" value="SDT94339.1"/>
    <property type="molecule type" value="Genomic_DNA"/>
</dbReference>
<keyword evidence="10" id="KW-1185">Reference proteome</keyword>
<protein>
    <submittedName>
        <fullName evidence="9">Zn-dependent protease, contains TPR repeats</fullName>
    </submittedName>
</protein>
<feature type="domain" description="Peptidase M48" evidence="8">
    <location>
        <begin position="65"/>
        <end position="252"/>
    </location>
</feature>
<feature type="signal peptide" evidence="7">
    <location>
        <begin position="1"/>
        <end position="20"/>
    </location>
</feature>
<dbReference type="InterPro" id="IPR011990">
    <property type="entry name" value="TPR-like_helical_dom_sf"/>
</dbReference>
<evidence type="ECO:0000259" key="8">
    <source>
        <dbReference type="Pfam" id="PF01435"/>
    </source>
</evidence>
<evidence type="ECO:0000256" key="2">
    <source>
        <dbReference type="ARBA" id="ARBA00022670"/>
    </source>
</evidence>
<keyword evidence="5" id="KW-0862">Zinc</keyword>
<dbReference type="Pfam" id="PF01435">
    <property type="entry name" value="Peptidase_M48"/>
    <property type="match status" value="1"/>
</dbReference>
<evidence type="ECO:0000256" key="1">
    <source>
        <dbReference type="ARBA" id="ARBA00001947"/>
    </source>
</evidence>
<dbReference type="PANTHER" id="PTHR22726:SF1">
    <property type="entry name" value="METALLOENDOPEPTIDASE OMA1, MITOCHONDRIAL"/>
    <property type="match status" value="1"/>
</dbReference>
<dbReference type="GO" id="GO:0004222">
    <property type="term" value="F:metalloendopeptidase activity"/>
    <property type="evidence" value="ECO:0007669"/>
    <property type="project" value="InterPro"/>
</dbReference>
<comment type="cofactor">
    <cofactor evidence="1">
        <name>Zn(2+)</name>
        <dbReference type="ChEBI" id="CHEBI:29105"/>
    </cofactor>
</comment>
<dbReference type="Gene3D" id="3.30.2010.10">
    <property type="entry name" value="Metalloproteases ('zincins'), catalytic domain"/>
    <property type="match status" value="1"/>
</dbReference>
<dbReference type="Pfam" id="PF14559">
    <property type="entry name" value="TPR_19"/>
    <property type="match status" value="1"/>
</dbReference>
<dbReference type="AlphaFoldDB" id="A0A1H2EH49"/>
<evidence type="ECO:0000256" key="7">
    <source>
        <dbReference type="SAM" id="SignalP"/>
    </source>
</evidence>
<keyword evidence="6" id="KW-0482">Metalloprotease</keyword>
<sequence>MKLACLIIALSILFPINSLAHELPELGDVSQASITPHQERQLGLRIMRQIRADPSYMDDPEIASYLGNLGHKLIANSNEANANQLFEFFALDNPAINAFALPGGFMGFNSGLIIAAQSESELAAVMSHEIAHVTQKHLARMIAAQKYDLVKYIAALAVAIVASRADAQASQAVLVASQASMIQSKLDFTRNHEKEADRIGLSILLDAGFDPQGMAAFFERLQRAGRFHENGAPSYLRTHPITYERIADIQNRTREMPYRQVPDSLDFLLVRAKLRALQGNARDTVRQFKTRLAEKRYSNEAVERYGYIHALLRAKKYKQADAELTLLYQVLHSDPTASALTNHQLGKTVRIESKNVIAGAMIETLSARVKLTNGETAEAFNAYQTALKIYPQYRALIQGYAQALIENKKIEVALEFITHKLQLIQNDAQLFSLQAQCYELLGDKMLKHRALAESYLLKGHYAGAVDQLKTALQNSNGNFYQLSSAEARLKQVEILREEADKAEK</sequence>
<keyword evidence="3" id="KW-0479">Metal-binding</keyword>
<keyword evidence="7" id="KW-0732">Signal</keyword>
<evidence type="ECO:0000256" key="4">
    <source>
        <dbReference type="ARBA" id="ARBA00022801"/>
    </source>
</evidence>
<evidence type="ECO:0000256" key="5">
    <source>
        <dbReference type="ARBA" id="ARBA00022833"/>
    </source>
</evidence>
<dbReference type="GO" id="GO:0051603">
    <property type="term" value="P:proteolysis involved in protein catabolic process"/>
    <property type="evidence" value="ECO:0007669"/>
    <property type="project" value="TreeGrafter"/>
</dbReference>
<dbReference type="Proteomes" id="UP000182882">
    <property type="component" value="Unassembled WGS sequence"/>
</dbReference>
<evidence type="ECO:0000313" key="10">
    <source>
        <dbReference type="Proteomes" id="UP000182882"/>
    </source>
</evidence>
<keyword evidence="2 9" id="KW-0645">Protease</keyword>
<gene>
    <name evidence="9" type="ORF">SAMN05216406_11271</name>
</gene>
<proteinExistence type="predicted"/>
<dbReference type="GO" id="GO:0016020">
    <property type="term" value="C:membrane"/>
    <property type="evidence" value="ECO:0007669"/>
    <property type="project" value="TreeGrafter"/>
</dbReference>
<dbReference type="KEGG" id="nur:ATY38_00865"/>
<dbReference type="SUPFAM" id="SSF48452">
    <property type="entry name" value="TPR-like"/>
    <property type="match status" value="1"/>
</dbReference>